<dbReference type="PROSITE" id="PS51065">
    <property type="entry name" value="NHR"/>
    <property type="match status" value="1"/>
</dbReference>
<comment type="subcellular location">
    <subcellularLocation>
        <location evidence="1">Cytoplasm</location>
    </subcellularLocation>
</comment>
<evidence type="ECO:0000256" key="8">
    <source>
        <dbReference type="SAM" id="MobiDB-lite"/>
    </source>
</evidence>
<proteinExistence type="inferred from homology"/>
<feature type="domain" description="NHR" evidence="10">
    <location>
        <begin position="1"/>
        <end position="218"/>
    </location>
</feature>
<dbReference type="Gene3D" id="2.60.120.920">
    <property type="match status" value="1"/>
</dbReference>
<dbReference type="InterPro" id="IPR013083">
    <property type="entry name" value="Znf_RING/FYVE/PHD"/>
</dbReference>
<dbReference type="VEuPathDB" id="VectorBase:RSAN_051795"/>
<keyword evidence="5" id="KW-0862">Zinc</keyword>
<evidence type="ECO:0000259" key="10">
    <source>
        <dbReference type="PROSITE" id="PS51065"/>
    </source>
</evidence>
<dbReference type="InterPro" id="IPR049548">
    <property type="entry name" value="Sina-like_RING"/>
</dbReference>
<comment type="similarity">
    <text evidence="6">Belongs to the ZFTRAF1 family.</text>
</comment>
<dbReference type="InterPro" id="IPR039338">
    <property type="entry name" value="ZFTRAF1"/>
</dbReference>
<feature type="compositionally biased region" description="Polar residues" evidence="8">
    <location>
        <begin position="140"/>
        <end position="152"/>
    </location>
</feature>
<dbReference type="PANTHER" id="PTHR23059:SF4">
    <property type="entry name" value="ZINC FINGER TRAF-TYPE-CONTAINING PROTEIN 1"/>
    <property type="match status" value="1"/>
</dbReference>
<evidence type="ECO:0000313" key="12">
    <source>
        <dbReference type="Proteomes" id="UP000821837"/>
    </source>
</evidence>
<evidence type="ECO:0000313" key="11">
    <source>
        <dbReference type="EMBL" id="KAH7982065.1"/>
    </source>
</evidence>
<dbReference type="CDD" id="cd16505">
    <property type="entry name" value="RING-HC_CYHR1"/>
    <property type="match status" value="1"/>
</dbReference>
<keyword evidence="12" id="KW-1185">Reference proteome</keyword>
<evidence type="ECO:0000256" key="5">
    <source>
        <dbReference type="ARBA" id="ARBA00022833"/>
    </source>
</evidence>
<reference evidence="11" key="1">
    <citation type="journal article" date="2020" name="Cell">
        <title>Large-Scale Comparative Analyses of Tick Genomes Elucidate Their Genetic Diversity and Vector Capacities.</title>
        <authorList>
            <consortium name="Tick Genome and Microbiome Consortium (TIGMIC)"/>
            <person name="Jia N."/>
            <person name="Wang J."/>
            <person name="Shi W."/>
            <person name="Du L."/>
            <person name="Sun Y."/>
            <person name="Zhan W."/>
            <person name="Jiang J.F."/>
            <person name="Wang Q."/>
            <person name="Zhang B."/>
            <person name="Ji P."/>
            <person name="Bell-Sakyi L."/>
            <person name="Cui X.M."/>
            <person name="Yuan T.T."/>
            <person name="Jiang B.G."/>
            <person name="Yang W.F."/>
            <person name="Lam T.T."/>
            <person name="Chang Q.C."/>
            <person name="Ding S.J."/>
            <person name="Wang X.J."/>
            <person name="Zhu J.G."/>
            <person name="Ruan X.D."/>
            <person name="Zhao L."/>
            <person name="Wei J.T."/>
            <person name="Ye R.Z."/>
            <person name="Que T.C."/>
            <person name="Du C.H."/>
            <person name="Zhou Y.H."/>
            <person name="Cheng J.X."/>
            <person name="Dai P.F."/>
            <person name="Guo W.B."/>
            <person name="Han X.H."/>
            <person name="Huang E.J."/>
            <person name="Li L.F."/>
            <person name="Wei W."/>
            <person name="Gao Y.C."/>
            <person name="Liu J.Z."/>
            <person name="Shao H.Z."/>
            <person name="Wang X."/>
            <person name="Wang C.C."/>
            <person name="Yang T.C."/>
            <person name="Huo Q.B."/>
            <person name="Li W."/>
            <person name="Chen H.Y."/>
            <person name="Chen S.E."/>
            <person name="Zhou L.G."/>
            <person name="Ni X.B."/>
            <person name="Tian J.H."/>
            <person name="Sheng Y."/>
            <person name="Liu T."/>
            <person name="Pan Y.S."/>
            <person name="Xia L.Y."/>
            <person name="Li J."/>
            <person name="Zhao F."/>
            <person name="Cao W.C."/>
        </authorList>
    </citation>
    <scope>NUCLEOTIDE SEQUENCE</scope>
    <source>
        <strain evidence="11">Rsan-2018</strain>
    </source>
</reference>
<organism evidence="11 12">
    <name type="scientific">Rhipicephalus sanguineus</name>
    <name type="common">Brown dog tick</name>
    <name type="synonym">Ixodes sanguineus</name>
    <dbReference type="NCBI Taxonomy" id="34632"/>
    <lineage>
        <taxon>Eukaryota</taxon>
        <taxon>Metazoa</taxon>
        <taxon>Ecdysozoa</taxon>
        <taxon>Arthropoda</taxon>
        <taxon>Chelicerata</taxon>
        <taxon>Arachnida</taxon>
        <taxon>Acari</taxon>
        <taxon>Parasitiformes</taxon>
        <taxon>Ixodida</taxon>
        <taxon>Ixodoidea</taxon>
        <taxon>Ixodidae</taxon>
        <taxon>Rhipicephalinae</taxon>
        <taxon>Rhipicephalus</taxon>
        <taxon>Rhipicephalus</taxon>
    </lineage>
</organism>
<dbReference type="GO" id="GO:0008270">
    <property type="term" value="F:zinc ion binding"/>
    <property type="evidence" value="ECO:0007669"/>
    <property type="project" value="UniProtKB-KW"/>
</dbReference>
<dbReference type="GO" id="GO:0005634">
    <property type="term" value="C:nucleus"/>
    <property type="evidence" value="ECO:0007669"/>
    <property type="project" value="TreeGrafter"/>
</dbReference>
<comment type="caution">
    <text evidence="11">The sequence shown here is derived from an EMBL/GenBank/DDBJ whole genome shotgun (WGS) entry which is preliminary data.</text>
</comment>
<dbReference type="SMART" id="SM00588">
    <property type="entry name" value="NEUZ"/>
    <property type="match status" value="1"/>
</dbReference>
<dbReference type="PANTHER" id="PTHR23059">
    <property type="entry name" value="CYSTEINE AND HISTIDINE-RICH PROTEIN 1"/>
    <property type="match status" value="1"/>
</dbReference>
<feature type="region of interest" description="Disordered" evidence="8">
    <location>
        <begin position="230"/>
        <end position="251"/>
    </location>
</feature>
<sequence>MVAYRKTSFAHALAFSEQPLLPGEIFLLEIAQNERGWSGHMRLGLTQHNPGRHFPLPQYALPDLANMGHSWVFAIHNSEMDSEHLGSSPYERLDPSTSVLGTGEHIYTSRGVVPRSMLLPTKRPRVPVGGEDSVTDFSGEGTSISSGPGSCGKSSILPTDVGSRIGVMYVTRGQSADMHFIINGEDQLYATDIPHQDAPLYAVVDVYGTTKHVRIVQLYGELAESTSDECLAEPDGPAKKRFKAGERTPGKSDKLEHRLGGILCCAVCLDLPRTAIYQCTNGHLMCAGCFTHLLADARLRDETATCPNCRTVISRELCSRNLAVEKAVCELPTECQFCASELPRSQIERHEADLCEERLTRCHYSRIGCQWRGPYHELEVHTQVCSHPHKSGGEVMEALELIDQQMHKEQMLYNTIFELLSFEKITFNDLQFKPYRTDEFIHKLYYETSRFTAFGSQWVVKARVNDNQRDPTQSCERTLSYHLVLKSKASASMGIHYMVLKGPFGDLKVNPRLYQHEFTEAAMESPYQPLPLLDSAECNKLLAAKAFNFRLIMFHVTK</sequence>
<evidence type="ECO:0000256" key="6">
    <source>
        <dbReference type="ARBA" id="ARBA00034319"/>
    </source>
</evidence>
<dbReference type="Pfam" id="PF21362">
    <property type="entry name" value="Sina_RING"/>
    <property type="match status" value="1"/>
</dbReference>
<evidence type="ECO:0000256" key="1">
    <source>
        <dbReference type="ARBA" id="ARBA00004496"/>
    </source>
</evidence>
<reference evidence="11" key="2">
    <citation type="submission" date="2021-09" db="EMBL/GenBank/DDBJ databases">
        <authorList>
            <person name="Jia N."/>
            <person name="Wang J."/>
            <person name="Shi W."/>
            <person name="Du L."/>
            <person name="Sun Y."/>
            <person name="Zhan W."/>
            <person name="Jiang J."/>
            <person name="Wang Q."/>
            <person name="Zhang B."/>
            <person name="Ji P."/>
            <person name="Sakyi L.B."/>
            <person name="Cui X."/>
            <person name="Yuan T."/>
            <person name="Jiang B."/>
            <person name="Yang W."/>
            <person name="Lam T.T.-Y."/>
            <person name="Chang Q."/>
            <person name="Ding S."/>
            <person name="Wang X."/>
            <person name="Zhu J."/>
            <person name="Ruan X."/>
            <person name="Zhao L."/>
            <person name="Wei J."/>
            <person name="Que T."/>
            <person name="Du C."/>
            <person name="Cheng J."/>
            <person name="Dai P."/>
            <person name="Han X."/>
            <person name="Huang E."/>
            <person name="Gao Y."/>
            <person name="Liu J."/>
            <person name="Shao H."/>
            <person name="Ye R."/>
            <person name="Li L."/>
            <person name="Wei W."/>
            <person name="Wang X."/>
            <person name="Wang C."/>
            <person name="Huo Q."/>
            <person name="Li W."/>
            <person name="Guo W."/>
            <person name="Chen H."/>
            <person name="Chen S."/>
            <person name="Zhou L."/>
            <person name="Zhou L."/>
            <person name="Ni X."/>
            <person name="Tian J."/>
            <person name="Zhou Y."/>
            <person name="Sheng Y."/>
            <person name="Liu T."/>
            <person name="Pan Y."/>
            <person name="Xia L."/>
            <person name="Li J."/>
            <person name="Zhao F."/>
            <person name="Cao W."/>
        </authorList>
    </citation>
    <scope>NUCLEOTIDE SEQUENCE</scope>
    <source>
        <strain evidence="11">Rsan-2018</strain>
        <tissue evidence="11">Larvae</tissue>
    </source>
</reference>
<dbReference type="AlphaFoldDB" id="A0A9D4QK08"/>
<evidence type="ECO:0000256" key="3">
    <source>
        <dbReference type="ARBA" id="ARBA00022723"/>
    </source>
</evidence>
<dbReference type="GO" id="GO:0005737">
    <property type="term" value="C:cytoplasm"/>
    <property type="evidence" value="ECO:0007669"/>
    <property type="project" value="UniProtKB-SubCell"/>
</dbReference>
<dbReference type="SUPFAM" id="SSF57850">
    <property type="entry name" value="RING/U-box"/>
    <property type="match status" value="1"/>
</dbReference>
<name>A0A9D4QK08_RHISA</name>
<keyword evidence="2" id="KW-0963">Cytoplasm</keyword>
<keyword evidence="4 7" id="KW-0863">Zinc-finger</keyword>
<gene>
    <name evidence="11" type="ORF">HPB52_002860</name>
</gene>
<dbReference type="Gene3D" id="3.30.40.10">
    <property type="entry name" value="Zinc/RING finger domain, C3HC4 (zinc finger)"/>
    <property type="match status" value="2"/>
</dbReference>
<dbReference type="PROSITE" id="PS50089">
    <property type="entry name" value="ZF_RING_2"/>
    <property type="match status" value="1"/>
</dbReference>
<keyword evidence="3" id="KW-0479">Metal-binding</keyword>
<feature type="region of interest" description="Disordered" evidence="8">
    <location>
        <begin position="121"/>
        <end position="152"/>
    </location>
</feature>
<protein>
    <submittedName>
        <fullName evidence="11">Uncharacterized protein</fullName>
    </submittedName>
</protein>
<accession>A0A9D4QK08</accession>
<evidence type="ECO:0000259" key="9">
    <source>
        <dbReference type="PROSITE" id="PS50089"/>
    </source>
</evidence>
<dbReference type="InterPro" id="IPR001841">
    <property type="entry name" value="Znf_RING"/>
</dbReference>
<dbReference type="InterPro" id="IPR006573">
    <property type="entry name" value="NHR_dom"/>
</dbReference>
<evidence type="ECO:0000256" key="2">
    <source>
        <dbReference type="ARBA" id="ARBA00022490"/>
    </source>
</evidence>
<feature type="domain" description="RING-type" evidence="9">
    <location>
        <begin position="265"/>
        <end position="310"/>
    </location>
</feature>
<dbReference type="Proteomes" id="UP000821837">
    <property type="component" value="Chromosome 1"/>
</dbReference>
<dbReference type="SUPFAM" id="SSF49599">
    <property type="entry name" value="TRAF domain-like"/>
    <property type="match status" value="1"/>
</dbReference>
<dbReference type="CDD" id="cd22861">
    <property type="entry name" value="CYHR1_C"/>
    <property type="match status" value="1"/>
</dbReference>
<dbReference type="Pfam" id="PF07177">
    <property type="entry name" value="Neuralized"/>
    <property type="match status" value="1"/>
</dbReference>
<dbReference type="InterPro" id="IPR043136">
    <property type="entry name" value="B30.2/SPRY_sf"/>
</dbReference>
<dbReference type="EMBL" id="JABSTV010001245">
    <property type="protein sequence ID" value="KAH7982065.1"/>
    <property type="molecule type" value="Genomic_DNA"/>
</dbReference>
<evidence type="ECO:0000256" key="7">
    <source>
        <dbReference type="PROSITE-ProRule" id="PRU00175"/>
    </source>
</evidence>
<evidence type="ECO:0000256" key="4">
    <source>
        <dbReference type="ARBA" id="ARBA00022771"/>
    </source>
</evidence>